<evidence type="ECO:0000313" key="8">
    <source>
        <dbReference type="Proteomes" id="UP001058072"/>
    </source>
</evidence>
<dbReference type="InterPro" id="IPR003593">
    <property type="entry name" value="AAA+_ATPase"/>
</dbReference>
<dbReference type="InterPro" id="IPR017871">
    <property type="entry name" value="ABC_transporter-like_CS"/>
</dbReference>
<dbReference type="InterPro" id="IPR027417">
    <property type="entry name" value="P-loop_NTPase"/>
</dbReference>
<dbReference type="GO" id="GO:0005524">
    <property type="term" value="F:ATP binding"/>
    <property type="evidence" value="ECO:0007669"/>
    <property type="project" value="UniProtKB-KW"/>
</dbReference>
<dbReference type="InterPro" id="IPR003439">
    <property type="entry name" value="ABC_transporter-like_ATP-bd"/>
</dbReference>
<evidence type="ECO:0000256" key="1">
    <source>
        <dbReference type="ARBA" id="ARBA00022448"/>
    </source>
</evidence>
<protein>
    <submittedName>
        <fullName evidence="6">ABC transporter ATP-binding protein</fullName>
    </submittedName>
</protein>
<dbReference type="SMART" id="SM00382">
    <property type="entry name" value="AAA"/>
    <property type="match status" value="1"/>
</dbReference>
<dbReference type="EMBL" id="CP071249">
    <property type="protein sequence ID" value="UUF05026.1"/>
    <property type="molecule type" value="Genomic_DNA"/>
</dbReference>
<dbReference type="AlphaFoldDB" id="A0A9Q9CLQ4"/>
<dbReference type="CDD" id="cd03293">
    <property type="entry name" value="ABC_NrtD_SsuB_transporters"/>
    <property type="match status" value="1"/>
</dbReference>
<evidence type="ECO:0000256" key="3">
    <source>
        <dbReference type="ARBA" id="ARBA00022840"/>
    </source>
</evidence>
<dbReference type="Proteomes" id="UP001058016">
    <property type="component" value="Chromosome"/>
</dbReference>
<keyword evidence="2" id="KW-0547">Nucleotide-binding</keyword>
<evidence type="ECO:0000313" key="6">
    <source>
        <dbReference type="EMBL" id="UUF09526.1"/>
    </source>
</evidence>
<dbReference type="EMBL" id="CP071250">
    <property type="protein sequence ID" value="UUF09526.1"/>
    <property type="molecule type" value="Genomic_DNA"/>
</dbReference>
<dbReference type="PANTHER" id="PTHR42788:SF13">
    <property type="entry name" value="ALIPHATIC SULFONATES IMPORT ATP-BINDING PROTEIN SSUB"/>
    <property type="match status" value="1"/>
</dbReference>
<dbReference type="Proteomes" id="UP001058072">
    <property type="component" value="Chromosome"/>
</dbReference>
<gene>
    <name evidence="5" type="ORF">J0J69_07830</name>
    <name evidence="6" type="ORF">J0J70_06135</name>
</gene>
<reference evidence="6 7" key="1">
    <citation type="submission" date="2021-03" db="EMBL/GenBank/DDBJ databases">
        <title>Comparative Genomics and Metabolomics in the genus Turicibacter.</title>
        <authorList>
            <person name="Maki J."/>
            <person name="Looft T."/>
        </authorList>
    </citation>
    <scope>NUCLEOTIDE SEQUENCE</scope>
    <source>
        <strain evidence="6">ISU324</strain>
        <strain evidence="5 7">MMM721</strain>
    </source>
</reference>
<dbReference type="PROSITE" id="PS50893">
    <property type="entry name" value="ABC_TRANSPORTER_2"/>
    <property type="match status" value="1"/>
</dbReference>
<dbReference type="PROSITE" id="PS00211">
    <property type="entry name" value="ABC_TRANSPORTER_1"/>
    <property type="match status" value="1"/>
</dbReference>
<organism evidence="6 8">
    <name type="scientific">Turicibacter bilis</name>
    <dbReference type="NCBI Taxonomy" id="2735723"/>
    <lineage>
        <taxon>Bacteria</taxon>
        <taxon>Bacillati</taxon>
        <taxon>Bacillota</taxon>
        <taxon>Erysipelotrichia</taxon>
        <taxon>Erysipelotrichales</taxon>
        <taxon>Turicibacteraceae</taxon>
        <taxon>Turicibacter</taxon>
    </lineage>
</organism>
<keyword evidence="3 6" id="KW-0067">ATP-binding</keyword>
<dbReference type="Gene3D" id="3.40.50.300">
    <property type="entry name" value="P-loop containing nucleotide triphosphate hydrolases"/>
    <property type="match status" value="1"/>
</dbReference>
<name>A0A9Q9CLQ4_9FIRM</name>
<dbReference type="RefSeq" id="WP_055244786.1">
    <property type="nucleotide sequence ID" value="NZ_CP071249.1"/>
</dbReference>
<evidence type="ECO:0000256" key="2">
    <source>
        <dbReference type="ARBA" id="ARBA00022741"/>
    </source>
</evidence>
<dbReference type="SUPFAM" id="SSF52540">
    <property type="entry name" value="P-loop containing nucleoside triphosphate hydrolases"/>
    <property type="match status" value="1"/>
</dbReference>
<dbReference type="InterPro" id="IPR050166">
    <property type="entry name" value="ABC_transporter_ATP-bind"/>
</dbReference>
<keyword evidence="1" id="KW-0813">Transport</keyword>
<evidence type="ECO:0000313" key="5">
    <source>
        <dbReference type="EMBL" id="UUF05026.1"/>
    </source>
</evidence>
<dbReference type="GO" id="GO:0016887">
    <property type="term" value="F:ATP hydrolysis activity"/>
    <property type="evidence" value="ECO:0007669"/>
    <property type="project" value="InterPro"/>
</dbReference>
<sequence length="253" mass="29020">MIQIKNLSVFYQGKEGTTQVLNQLDFTMNRDEICAIIGPSGCGKSTLLKVLSGIITTHEGEVLLNQEVLNPHSHKIGLIPQNFGLLPWKTVQENCLLSFKIKKEKITSSTLEKMDQMMRRLNIDHLKKRYPHELSGGQKQRVAIVRSYLMEPDLLLMDEAFSALDAIIKEEAQQLFLDVWSESKINTFFVTHSIDEALYMGKKIMVLSNNPGQIVKIIDNPLFHLTDYRNHSDYPHLYAHLKQLIKKGWIEES</sequence>
<dbReference type="Pfam" id="PF00005">
    <property type="entry name" value="ABC_tran"/>
    <property type="match status" value="1"/>
</dbReference>
<evidence type="ECO:0000313" key="7">
    <source>
        <dbReference type="Proteomes" id="UP001058016"/>
    </source>
</evidence>
<evidence type="ECO:0000259" key="4">
    <source>
        <dbReference type="PROSITE" id="PS50893"/>
    </source>
</evidence>
<feature type="domain" description="ABC transporter" evidence="4">
    <location>
        <begin position="2"/>
        <end position="234"/>
    </location>
</feature>
<accession>A0A9Q9CLQ4</accession>
<proteinExistence type="predicted"/>
<dbReference type="PANTHER" id="PTHR42788">
    <property type="entry name" value="TAURINE IMPORT ATP-BINDING PROTEIN-RELATED"/>
    <property type="match status" value="1"/>
</dbReference>
<keyword evidence="7" id="KW-1185">Reference proteome</keyword>